<evidence type="ECO:0000256" key="10">
    <source>
        <dbReference type="ARBA" id="ARBA00022884"/>
    </source>
</evidence>
<dbReference type="PANTHER" id="PTHR43326">
    <property type="entry name" value="METHIONYL-TRNA SYNTHETASE"/>
    <property type="match status" value="1"/>
</dbReference>
<dbReference type="Gene3D" id="1.10.730.10">
    <property type="entry name" value="Isoleucyl-tRNA Synthetase, Domain 1"/>
    <property type="match status" value="1"/>
</dbReference>
<dbReference type="Pfam" id="PF01406">
    <property type="entry name" value="tRNA-synt_1e"/>
    <property type="match status" value="1"/>
</dbReference>
<comment type="subcellular location">
    <subcellularLocation>
        <location evidence="2 14">Cytoplasm</location>
    </subcellularLocation>
</comment>
<dbReference type="InterPro" id="IPR041872">
    <property type="entry name" value="Anticodon_Met"/>
</dbReference>
<dbReference type="Proteomes" id="UP001210339">
    <property type="component" value="Chromosome"/>
</dbReference>
<dbReference type="InterPro" id="IPR012340">
    <property type="entry name" value="NA-bd_OB-fold"/>
</dbReference>
<gene>
    <name evidence="14 17" type="primary">metG</name>
    <name evidence="17" type="ORF">O6R05_01100</name>
</gene>
<keyword evidence="10 14" id="KW-0694">RNA-binding</keyword>
<keyword evidence="8 14" id="KW-0862">Zinc</keyword>
<comment type="function">
    <text evidence="1 14">Is required not only for elongation of protein synthesis but also for the initiation of all mRNA translation through initiator tRNA(fMet) aminoacylation.</text>
</comment>
<evidence type="ECO:0000313" key="18">
    <source>
        <dbReference type="Proteomes" id="UP001210339"/>
    </source>
</evidence>
<feature type="binding site" evidence="14">
    <location>
        <position position="141"/>
    </location>
    <ligand>
        <name>Zn(2+)</name>
        <dbReference type="ChEBI" id="CHEBI:29105"/>
    </ligand>
</feature>
<keyword evidence="11 14" id="KW-0648">Protein biosynthesis</keyword>
<dbReference type="PANTHER" id="PTHR43326:SF1">
    <property type="entry name" value="METHIONINE--TRNA LIGASE, MITOCHONDRIAL"/>
    <property type="match status" value="1"/>
</dbReference>
<dbReference type="Gene3D" id="2.170.220.10">
    <property type="match status" value="1"/>
</dbReference>
<dbReference type="InterPro" id="IPR032678">
    <property type="entry name" value="tRNA-synt_1_cat_dom"/>
</dbReference>
<dbReference type="PROSITE" id="PS00178">
    <property type="entry name" value="AA_TRNA_LIGASE_I"/>
    <property type="match status" value="1"/>
</dbReference>
<evidence type="ECO:0000256" key="14">
    <source>
        <dbReference type="HAMAP-Rule" id="MF_01228"/>
    </source>
</evidence>
<name>A0ABY7QUS2_9FIRM</name>
<dbReference type="SUPFAM" id="SSF47323">
    <property type="entry name" value="Anticodon-binding domain of a subclass of class I aminoacyl-tRNA synthetases"/>
    <property type="match status" value="1"/>
</dbReference>
<keyword evidence="6 14" id="KW-0479">Metal-binding</keyword>
<feature type="binding site" evidence="14">
    <location>
        <position position="159"/>
    </location>
    <ligand>
        <name>Zn(2+)</name>
        <dbReference type="ChEBI" id="CHEBI:29105"/>
    </ligand>
</feature>
<comment type="catalytic activity">
    <reaction evidence="13 14">
        <text>tRNA(Met) + L-methionine + ATP = L-methionyl-tRNA(Met) + AMP + diphosphate</text>
        <dbReference type="Rhea" id="RHEA:13481"/>
        <dbReference type="Rhea" id="RHEA-COMP:9667"/>
        <dbReference type="Rhea" id="RHEA-COMP:9698"/>
        <dbReference type="ChEBI" id="CHEBI:30616"/>
        <dbReference type="ChEBI" id="CHEBI:33019"/>
        <dbReference type="ChEBI" id="CHEBI:57844"/>
        <dbReference type="ChEBI" id="CHEBI:78442"/>
        <dbReference type="ChEBI" id="CHEBI:78530"/>
        <dbReference type="ChEBI" id="CHEBI:456215"/>
        <dbReference type="EC" id="6.1.1.10"/>
    </reaction>
</comment>
<evidence type="ECO:0000256" key="6">
    <source>
        <dbReference type="ARBA" id="ARBA00022723"/>
    </source>
</evidence>
<dbReference type="InterPro" id="IPR009080">
    <property type="entry name" value="tRNAsynth_Ia_anticodon-bd"/>
</dbReference>
<evidence type="ECO:0000256" key="11">
    <source>
        <dbReference type="ARBA" id="ARBA00022917"/>
    </source>
</evidence>
<dbReference type="CDD" id="cd00814">
    <property type="entry name" value="MetRS_core"/>
    <property type="match status" value="1"/>
</dbReference>
<dbReference type="InterPro" id="IPR014729">
    <property type="entry name" value="Rossmann-like_a/b/a_fold"/>
</dbReference>
<evidence type="ECO:0000256" key="7">
    <source>
        <dbReference type="ARBA" id="ARBA00022741"/>
    </source>
</evidence>
<dbReference type="PROSITE" id="PS50886">
    <property type="entry name" value="TRBD"/>
    <property type="match status" value="1"/>
</dbReference>
<evidence type="ECO:0000256" key="5">
    <source>
        <dbReference type="ARBA" id="ARBA00022598"/>
    </source>
</evidence>
<dbReference type="Gene3D" id="3.40.50.620">
    <property type="entry name" value="HUPs"/>
    <property type="match status" value="1"/>
</dbReference>
<evidence type="ECO:0000256" key="1">
    <source>
        <dbReference type="ARBA" id="ARBA00003314"/>
    </source>
</evidence>
<sequence>MNKSRKPKGAILLETKKHYYITTPIYYPSDNLHIGHTYCTVAADSIKRYKELQGYDVFFTTGTDEHGQKIEEKATEAGIAPKEFVDKINVSIKELWKKLDIDYDAFIRSTDPAHEKNVQNIFQKLYDKGEIYKGEYEGYYCTPCEAFWTESQLGHDHTCPDCGRPTQLQKEESYFFRLSKYREKLLKYYEDHAEFIEPESRKREMVNNFLKDELQDLSVSRSTFDWGVKVPFDDKHVIYVWIDALSCYLSAVGYGTDEAQFNKYWPADVHLVGKEITRFHTIIWPAILMALDLPLPKKVFGHGWILFDNDKMSKSKGNVIYPEPIIDLYGIDALKYFLLREFSFGADGSFNREKFMRRLNSDLANDLGNLVSRTLSMLDKYNDGYLPEPTVDEAVDSSLIELATTTYRDVDAAMEHFQFSVALESIWNLIRRSNKYVDETTPWILAKDDSNRARLDTVLYNLAESLRIVSVLISPFLVNTSKSIRKALNLKTAPTWDEAQRWGLLLAGEKTKKPDVLFPRLDVQEELKRLEEANAALIAARQAEKKLWSGDGQDEEQATQGKAPITLEDFEKMEIKLALVEAVEDHPNADRLYVLRLKIGDTKRTIVTNLKSKYSKEQLTGKKILVLTNLQPHNFRGVESQGMLLAAEDDNGKISIASTLEEMADGSVVC</sequence>
<feature type="short sequence motif" description="'HIGH' region" evidence="14">
    <location>
        <begin position="26"/>
        <end position="36"/>
    </location>
</feature>
<evidence type="ECO:0000313" key="17">
    <source>
        <dbReference type="EMBL" id="WBW50186.1"/>
    </source>
</evidence>
<dbReference type="InterPro" id="IPR002547">
    <property type="entry name" value="tRNA-bd_dom"/>
</dbReference>
<dbReference type="NCBIfam" id="TIGR00398">
    <property type="entry name" value="metG"/>
    <property type="match status" value="1"/>
</dbReference>
<dbReference type="InterPro" id="IPR023457">
    <property type="entry name" value="Met-tRNA_synth_2"/>
</dbReference>
<proteinExistence type="inferred from homology"/>
<evidence type="ECO:0000256" key="15">
    <source>
        <dbReference type="SAM" id="Coils"/>
    </source>
</evidence>
<keyword evidence="12 14" id="KW-0030">Aminoacyl-tRNA synthetase</keyword>
<keyword evidence="4 14" id="KW-0820">tRNA-binding</keyword>
<evidence type="ECO:0000256" key="12">
    <source>
        <dbReference type="ARBA" id="ARBA00023146"/>
    </source>
</evidence>
<reference evidence="17 18" key="1">
    <citation type="submission" date="2023-01" db="EMBL/GenBank/DDBJ databases">
        <authorList>
            <person name="Lee S.H."/>
            <person name="Jung H.S."/>
            <person name="Yun J.U."/>
        </authorList>
    </citation>
    <scope>NUCLEOTIDE SEQUENCE [LARGE SCALE GENOMIC DNA]</scope>
    <source>
        <strain evidence="17 18">CBA3646</strain>
    </source>
</reference>
<feature type="coiled-coil region" evidence="15">
    <location>
        <begin position="520"/>
        <end position="547"/>
    </location>
</feature>
<dbReference type="CDD" id="cd07957">
    <property type="entry name" value="Anticodon_Ia_Met"/>
    <property type="match status" value="1"/>
</dbReference>
<feature type="binding site" evidence="14">
    <location>
        <position position="162"/>
    </location>
    <ligand>
        <name>Zn(2+)</name>
        <dbReference type="ChEBI" id="CHEBI:29105"/>
    </ligand>
</feature>
<comment type="cofactor">
    <cofactor evidence="14">
        <name>Zn(2+)</name>
        <dbReference type="ChEBI" id="CHEBI:29105"/>
    </cofactor>
    <text evidence="14">Binds 1 zinc ion per subunit.</text>
</comment>
<dbReference type="Pfam" id="PF01588">
    <property type="entry name" value="tRNA_bind"/>
    <property type="match status" value="1"/>
</dbReference>
<evidence type="ECO:0000256" key="2">
    <source>
        <dbReference type="ARBA" id="ARBA00004496"/>
    </source>
</evidence>
<feature type="short sequence motif" description="'KMSKS' region" evidence="14">
    <location>
        <begin position="311"/>
        <end position="315"/>
    </location>
</feature>
<comment type="subunit">
    <text evidence="14">Homodimer.</text>
</comment>
<dbReference type="EC" id="6.1.1.10" evidence="14"/>
<dbReference type="Pfam" id="PF19303">
    <property type="entry name" value="Anticodon_3"/>
    <property type="match status" value="1"/>
</dbReference>
<dbReference type="SUPFAM" id="SSF52374">
    <property type="entry name" value="Nucleotidylyl transferase"/>
    <property type="match status" value="1"/>
</dbReference>
<dbReference type="PRINTS" id="PR01041">
    <property type="entry name" value="TRNASYNTHMET"/>
</dbReference>
<comment type="similarity">
    <text evidence="14">Belongs to the class-I aminoacyl-tRNA synthetase family. MetG type 2A subfamily.</text>
</comment>
<dbReference type="InterPro" id="IPR001412">
    <property type="entry name" value="aa-tRNA-synth_I_CS"/>
</dbReference>
<keyword evidence="7 14" id="KW-0547">Nucleotide-binding</keyword>
<evidence type="ECO:0000256" key="9">
    <source>
        <dbReference type="ARBA" id="ARBA00022840"/>
    </source>
</evidence>
<feature type="domain" description="TRNA-binding" evidence="16">
    <location>
        <begin position="569"/>
        <end position="670"/>
    </location>
</feature>
<evidence type="ECO:0000256" key="4">
    <source>
        <dbReference type="ARBA" id="ARBA00022555"/>
    </source>
</evidence>
<evidence type="ECO:0000256" key="13">
    <source>
        <dbReference type="ARBA" id="ARBA00047364"/>
    </source>
</evidence>
<comment type="caution">
    <text evidence="14">Lacks conserved residue(s) required for the propagation of feature annotation.</text>
</comment>
<evidence type="ECO:0000256" key="8">
    <source>
        <dbReference type="ARBA" id="ARBA00022833"/>
    </source>
</evidence>
<keyword evidence="3 14" id="KW-0963">Cytoplasm</keyword>
<dbReference type="Gene3D" id="2.40.50.140">
    <property type="entry name" value="Nucleic acid-binding proteins"/>
    <property type="match status" value="1"/>
</dbReference>
<evidence type="ECO:0000259" key="16">
    <source>
        <dbReference type="PROSITE" id="PS50886"/>
    </source>
</evidence>
<evidence type="ECO:0000256" key="3">
    <source>
        <dbReference type="ARBA" id="ARBA00022490"/>
    </source>
</evidence>
<keyword evidence="9 14" id="KW-0067">ATP-binding</keyword>
<dbReference type="InterPro" id="IPR014758">
    <property type="entry name" value="Met-tRNA_synth"/>
</dbReference>
<keyword evidence="15" id="KW-0175">Coiled coil</keyword>
<dbReference type="EMBL" id="CP115667">
    <property type="protein sequence ID" value="WBW50186.1"/>
    <property type="molecule type" value="Genomic_DNA"/>
</dbReference>
<accession>A0ABY7QUS2</accession>
<dbReference type="GO" id="GO:0004825">
    <property type="term" value="F:methionine-tRNA ligase activity"/>
    <property type="evidence" value="ECO:0007669"/>
    <property type="project" value="UniProtKB-EC"/>
</dbReference>
<dbReference type="SUPFAM" id="SSF50249">
    <property type="entry name" value="Nucleic acid-binding proteins"/>
    <property type="match status" value="1"/>
</dbReference>
<dbReference type="NCBIfam" id="NF008900">
    <property type="entry name" value="PRK12267.1"/>
    <property type="match status" value="1"/>
</dbReference>
<feature type="binding site" evidence="14">
    <location>
        <position position="144"/>
    </location>
    <ligand>
        <name>Zn(2+)</name>
        <dbReference type="ChEBI" id="CHEBI:29105"/>
    </ligand>
</feature>
<dbReference type="InterPro" id="IPR015413">
    <property type="entry name" value="Methionyl/Leucyl_tRNA_Synth"/>
</dbReference>
<dbReference type="InterPro" id="IPR033911">
    <property type="entry name" value="MetRS_core"/>
</dbReference>
<protein>
    <recommendedName>
        <fullName evidence="14">Methionine--tRNA ligase</fullName>
        <ecNumber evidence="14">6.1.1.10</ecNumber>
    </recommendedName>
    <alternativeName>
        <fullName evidence="14">Methionyl-tRNA synthetase</fullName>
        <shortName evidence="14">MetRS</shortName>
    </alternativeName>
</protein>
<dbReference type="HAMAP" id="MF_01228">
    <property type="entry name" value="Met_tRNA_synth_type2"/>
    <property type="match status" value="1"/>
</dbReference>
<organism evidence="17 18">
    <name type="scientific">Peptoniphilus equinus</name>
    <dbReference type="NCBI Taxonomy" id="3016343"/>
    <lineage>
        <taxon>Bacteria</taxon>
        <taxon>Bacillati</taxon>
        <taxon>Bacillota</taxon>
        <taxon>Tissierellia</taxon>
        <taxon>Tissierellales</taxon>
        <taxon>Peptoniphilaceae</taxon>
        <taxon>Peptoniphilus</taxon>
    </lineage>
</organism>
<dbReference type="RefSeq" id="WP_271191717.1">
    <property type="nucleotide sequence ID" value="NZ_CP115667.1"/>
</dbReference>
<dbReference type="Pfam" id="PF09334">
    <property type="entry name" value="tRNA-synt_1g"/>
    <property type="match status" value="1"/>
</dbReference>
<keyword evidence="5 14" id="KW-0436">Ligase</keyword>
<keyword evidence="18" id="KW-1185">Reference proteome</keyword>